<protein>
    <recommendedName>
        <fullName evidence="4">Group II intron reverse transcriptase/maturase</fullName>
    </recommendedName>
</protein>
<dbReference type="EMBL" id="BSPD01000062">
    <property type="protein sequence ID" value="GLS26932.1"/>
    <property type="molecule type" value="Genomic_DNA"/>
</dbReference>
<proteinExistence type="inferred from homology"/>
<dbReference type="InterPro" id="IPR051083">
    <property type="entry name" value="GrpII_Intron_Splice-Mob/Def"/>
</dbReference>
<dbReference type="PANTHER" id="PTHR34047">
    <property type="entry name" value="NUCLEAR INTRON MATURASE 1, MITOCHONDRIAL-RELATED"/>
    <property type="match status" value="1"/>
</dbReference>
<accession>A0AA37WQ97</accession>
<comment type="caution">
    <text evidence="2">The sequence shown here is derived from an EMBL/GenBank/DDBJ whole genome shotgun (WGS) entry which is preliminary data.</text>
</comment>
<dbReference type="Proteomes" id="UP001156870">
    <property type="component" value="Unassembled WGS sequence"/>
</dbReference>
<evidence type="ECO:0000313" key="2">
    <source>
        <dbReference type="EMBL" id="GLS26932.1"/>
    </source>
</evidence>
<dbReference type="SUPFAM" id="SSF56672">
    <property type="entry name" value="DNA/RNA polymerases"/>
    <property type="match status" value="1"/>
</dbReference>
<dbReference type="InterPro" id="IPR043502">
    <property type="entry name" value="DNA/RNA_pol_sf"/>
</dbReference>
<dbReference type="PANTHER" id="PTHR34047:SF8">
    <property type="entry name" value="PROTEIN YKFC"/>
    <property type="match status" value="1"/>
</dbReference>
<evidence type="ECO:0000313" key="3">
    <source>
        <dbReference type="Proteomes" id="UP001156870"/>
    </source>
</evidence>
<keyword evidence="3" id="KW-1185">Reference proteome</keyword>
<organism evidence="2 3">
    <name type="scientific">Marinibactrum halimedae</name>
    <dbReference type="NCBI Taxonomy" id="1444977"/>
    <lineage>
        <taxon>Bacteria</taxon>
        <taxon>Pseudomonadati</taxon>
        <taxon>Pseudomonadota</taxon>
        <taxon>Gammaproteobacteria</taxon>
        <taxon>Cellvibrionales</taxon>
        <taxon>Cellvibrionaceae</taxon>
        <taxon>Marinibactrum</taxon>
    </lineage>
</organism>
<dbReference type="RefSeq" id="WP_232593535.1">
    <property type="nucleotide sequence ID" value="NZ_BSPD01000062.1"/>
</dbReference>
<evidence type="ECO:0008006" key="4">
    <source>
        <dbReference type="Google" id="ProtNLM"/>
    </source>
</evidence>
<name>A0AA37WQ97_9GAMM</name>
<dbReference type="AlphaFoldDB" id="A0AA37WQ97"/>
<evidence type="ECO:0000256" key="1">
    <source>
        <dbReference type="ARBA" id="ARBA00034120"/>
    </source>
</evidence>
<sequence length="139" mass="15824">MTRRDAEISGVDNARVLIGIHDLMEHICDPSNLNQAFRHVKRNKGSAGVDKLSIQETEAYLREGQHAEQIRNQLLEGDYRPALIRGVRIPKSSGGERQLGIPTVLDRWIQQAMLQILTKIYDPQFSDSSFGFRHKRKCA</sequence>
<gene>
    <name evidence="2" type="ORF">GCM10007877_26510</name>
</gene>
<reference evidence="2 3" key="1">
    <citation type="journal article" date="2014" name="Int. J. Syst. Evol. Microbiol.">
        <title>Complete genome sequence of Corynebacterium casei LMG S-19264T (=DSM 44701T), isolated from a smear-ripened cheese.</title>
        <authorList>
            <consortium name="US DOE Joint Genome Institute (JGI-PGF)"/>
            <person name="Walter F."/>
            <person name="Albersmeier A."/>
            <person name="Kalinowski J."/>
            <person name="Ruckert C."/>
        </authorList>
    </citation>
    <scope>NUCLEOTIDE SEQUENCE [LARGE SCALE GENOMIC DNA]</scope>
    <source>
        <strain evidence="2 3">NBRC 110095</strain>
    </source>
</reference>
<comment type="similarity">
    <text evidence="1">Belongs to the bacterial reverse transcriptase family.</text>
</comment>